<dbReference type="EMBL" id="JAUZMZ010000021">
    <property type="protein sequence ID" value="MEE2031649.1"/>
    <property type="molecule type" value="Genomic_DNA"/>
</dbReference>
<proteinExistence type="predicted"/>
<reference evidence="1 2" key="1">
    <citation type="submission" date="2023-08" db="EMBL/GenBank/DDBJ databases">
        <authorList>
            <person name="Girao M."/>
            <person name="Carvalho M.F."/>
        </authorList>
    </citation>
    <scope>NUCLEOTIDE SEQUENCE [LARGE SCALE GENOMIC DNA]</scope>
    <source>
        <strain evidence="1 2">CC-R104</strain>
    </source>
</reference>
<evidence type="ECO:0000313" key="1">
    <source>
        <dbReference type="EMBL" id="MEE2031649.1"/>
    </source>
</evidence>
<keyword evidence="2" id="KW-1185">Reference proteome</keyword>
<evidence type="ECO:0000313" key="2">
    <source>
        <dbReference type="Proteomes" id="UP001331936"/>
    </source>
</evidence>
<dbReference type="CDD" id="cd10440">
    <property type="entry name" value="GIY-YIG_COG3680"/>
    <property type="match status" value="1"/>
</dbReference>
<dbReference type="Proteomes" id="UP001331936">
    <property type="component" value="Unassembled WGS sequence"/>
</dbReference>
<sequence>MRTVWTVPPNIAQTLLESPEIQMFLTSNELPDTADDPRQRLAEFTHALGELARNIGRTFGSVDAANRELFGGSAGKVPVSLRLTVLRALVTQVDDRAPTPQPLPEPVVEQLGAYVYALVDPRDRSILYVGTGRANRIFTLVWTALGETQKLADAGEKAPPGTPETEGALRRIRAVYSSGYSVEHFVVADALHPATDPEHTADATAQAVIAALALLEPHRGEYVLTNLAGATEDSEADRTAVPIAELVRQYSAQAAPELPTPCVVLRINEAKSASPGAVRDLASRGWPAGTAARGIDGLPIIVVADNIVRGAYRATGWEAASRTEENGGTILYRFVGEADDDLEKQFVDTRLTPDRLGLKRWPSHGWAPRLTRALPRPVARPKAPRP</sequence>
<protein>
    <submittedName>
        <fullName evidence="1">GIY-YIG nuclease family protein</fullName>
    </submittedName>
</protein>
<accession>A0ABU7JQ94</accession>
<comment type="caution">
    <text evidence="1">The sequence shown here is derived from an EMBL/GenBank/DDBJ whole genome shotgun (WGS) entry which is preliminary data.</text>
</comment>
<organism evidence="1 2">
    <name type="scientific">Rhodococcus chondri</name>
    <dbReference type="NCBI Taxonomy" id="3065941"/>
    <lineage>
        <taxon>Bacteria</taxon>
        <taxon>Bacillati</taxon>
        <taxon>Actinomycetota</taxon>
        <taxon>Actinomycetes</taxon>
        <taxon>Mycobacteriales</taxon>
        <taxon>Nocardiaceae</taxon>
        <taxon>Rhodococcus</taxon>
    </lineage>
</organism>
<name>A0ABU7JQ94_9NOCA</name>
<dbReference type="RefSeq" id="WP_330151085.1">
    <property type="nucleotide sequence ID" value="NZ_JAUZMZ010000021.1"/>
</dbReference>
<gene>
    <name evidence="1" type="ORF">Q8814_05890</name>
</gene>